<dbReference type="AlphaFoldDB" id="A0A238VGD3"/>
<dbReference type="SUPFAM" id="SSF55797">
    <property type="entry name" value="PR-1-like"/>
    <property type="match status" value="1"/>
</dbReference>
<dbReference type="PANTHER" id="PTHR31157:SF1">
    <property type="entry name" value="SCP DOMAIN-CONTAINING PROTEIN"/>
    <property type="match status" value="1"/>
</dbReference>
<evidence type="ECO:0000259" key="2">
    <source>
        <dbReference type="Pfam" id="PF00188"/>
    </source>
</evidence>
<accession>A0A238VGD3</accession>
<keyword evidence="1" id="KW-0732">Signal</keyword>
<dbReference type="PROSITE" id="PS51257">
    <property type="entry name" value="PROKAR_LIPOPROTEIN"/>
    <property type="match status" value="1"/>
</dbReference>
<name>A0A238VGD3_9FLAO</name>
<dbReference type="Proteomes" id="UP000198384">
    <property type="component" value="Unassembled WGS sequence"/>
</dbReference>
<dbReference type="PANTHER" id="PTHR31157">
    <property type="entry name" value="SCP DOMAIN-CONTAINING PROTEIN"/>
    <property type="match status" value="1"/>
</dbReference>
<evidence type="ECO:0000256" key="1">
    <source>
        <dbReference type="SAM" id="SignalP"/>
    </source>
</evidence>
<keyword evidence="4" id="KW-1185">Reference proteome</keyword>
<evidence type="ECO:0000313" key="3">
    <source>
        <dbReference type="EMBL" id="SNR33450.1"/>
    </source>
</evidence>
<sequence>MKSLKNYLTSCVILCLLFTSCASEDDGIYFDKVANENVEYSKIELDILELVNEYRISKQLNSLEQLNIISSVAETHTTYMAEVGKVSHDNFQLRHQQLVKNAKAKLVGENVGFGYNTAKDIFNAWLDSEPHRLVIEKPNYTHFGISTEQNSEGRNFFTQIFIER</sequence>
<dbReference type="Gene3D" id="3.40.33.10">
    <property type="entry name" value="CAP"/>
    <property type="match status" value="1"/>
</dbReference>
<feature type="domain" description="SCP" evidence="2">
    <location>
        <begin position="48"/>
        <end position="161"/>
    </location>
</feature>
<dbReference type="CDD" id="cd05379">
    <property type="entry name" value="CAP_bacterial"/>
    <property type="match status" value="1"/>
</dbReference>
<dbReference type="EMBL" id="FZNT01000001">
    <property type="protein sequence ID" value="SNR33450.1"/>
    <property type="molecule type" value="Genomic_DNA"/>
</dbReference>
<dbReference type="Pfam" id="PF00188">
    <property type="entry name" value="CAP"/>
    <property type="match status" value="1"/>
</dbReference>
<dbReference type="InterPro" id="IPR014044">
    <property type="entry name" value="CAP_dom"/>
</dbReference>
<reference evidence="3 4" key="1">
    <citation type="submission" date="2017-06" db="EMBL/GenBank/DDBJ databases">
        <authorList>
            <person name="Kim H.J."/>
            <person name="Triplett B.A."/>
        </authorList>
    </citation>
    <scope>NUCLEOTIDE SEQUENCE [LARGE SCALE GENOMIC DNA]</scope>
    <source>
        <strain evidence="3 4">DSM 29150</strain>
    </source>
</reference>
<dbReference type="RefSeq" id="WP_089380044.1">
    <property type="nucleotide sequence ID" value="NZ_FZNT01000001.1"/>
</dbReference>
<protein>
    <submittedName>
        <fullName evidence="3">Cysteine-rich secretory protein family protein</fullName>
    </submittedName>
</protein>
<feature type="signal peptide" evidence="1">
    <location>
        <begin position="1"/>
        <end position="24"/>
    </location>
</feature>
<dbReference type="InterPro" id="IPR035940">
    <property type="entry name" value="CAP_sf"/>
</dbReference>
<proteinExistence type="predicted"/>
<feature type="chain" id="PRO_5012556995" evidence="1">
    <location>
        <begin position="25"/>
        <end position="164"/>
    </location>
</feature>
<dbReference type="OrthoDB" id="982527at2"/>
<evidence type="ECO:0000313" key="4">
    <source>
        <dbReference type="Proteomes" id="UP000198384"/>
    </source>
</evidence>
<organism evidence="3 4">
    <name type="scientific">Lutibacter agarilyticus</name>
    <dbReference type="NCBI Taxonomy" id="1109740"/>
    <lineage>
        <taxon>Bacteria</taxon>
        <taxon>Pseudomonadati</taxon>
        <taxon>Bacteroidota</taxon>
        <taxon>Flavobacteriia</taxon>
        <taxon>Flavobacteriales</taxon>
        <taxon>Flavobacteriaceae</taxon>
        <taxon>Lutibacter</taxon>
    </lineage>
</organism>
<gene>
    <name evidence="3" type="ORF">SAMN06265371_101394</name>
</gene>